<evidence type="ECO:0000313" key="3">
    <source>
        <dbReference type="Proteomes" id="UP001187315"/>
    </source>
</evidence>
<protein>
    <recommendedName>
        <fullName evidence="4">NEDD4-binding protein 2-like 2</fullName>
    </recommendedName>
</protein>
<feature type="region of interest" description="Disordered" evidence="1">
    <location>
        <begin position="129"/>
        <end position="153"/>
    </location>
</feature>
<comment type="caution">
    <text evidence="2">The sequence shown here is derived from an EMBL/GenBank/DDBJ whole genome shotgun (WGS) entry which is preliminary data.</text>
</comment>
<dbReference type="PANTHER" id="PTHR13308">
    <property type="entry name" value="NEDD4-BINDING PROTEIN 2-LIKE 1"/>
    <property type="match status" value="1"/>
</dbReference>
<dbReference type="InterPro" id="IPR026302">
    <property type="entry name" value="NEDD4-bd_p2"/>
</dbReference>
<feature type="region of interest" description="Disordered" evidence="1">
    <location>
        <begin position="1"/>
        <end position="30"/>
    </location>
</feature>
<feature type="region of interest" description="Disordered" evidence="1">
    <location>
        <begin position="59"/>
        <end position="86"/>
    </location>
</feature>
<feature type="compositionally biased region" description="Basic and acidic residues" evidence="1">
    <location>
        <begin position="16"/>
        <end position="27"/>
    </location>
</feature>
<dbReference type="InterPro" id="IPR027417">
    <property type="entry name" value="P-loop_NTPase"/>
</dbReference>
<gene>
    <name evidence="2" type="ORF">Q7C36_016804</name>
</gene>
<dbReference type="SUPFAM" id="SSF52540">
    <property type="entry name" value="P-loop containing nucleoside triphosphate hydrolases"/>
    <property type="match status" value="1"/>
</dbReference>
<dbReference type="AlphaFoldDB" id="A0AA88SFD6"/>
<keyword evidence="3" id="KW-1185">Reference proteome</keyword>
<dbReference type="Proteomes" id="UP001187315">
    <property type="component" value="Unassembled WGS sequence"/>
</dbReference>
<name>A0AA88SFD6_TACVA</name>
<dbReference type="EMBL" id="JAVHJS010000017">
    <property type="protein sequence ID" value="KAK2831718.1"/>
    <property type="molecule type" value="Genomic_DNA"/>
</dbReference>
<evidence type="ECO:0000256" key="1">
    <source>
        <dbReference type="SAM" id="MobiDB-lite"/>
    </source>
</evidence>
<accession>A0AA88SFD6</accession>
<dbReference type="GO" id="GO:0003714">
    <property type="term" value="F:transcription corepressor activity"/>
    <property type="evidence" value="ECO:0007669"/>
    <property type="project" value="TreeGrafter"/>
</dbReference>
<feature type="compositionally biased region" description="Low complexity" evidence="1">
    <location>
        <begin position="1"/>
        <end position="15"/>
    </location>
</feature>
<sequence>MPNVSPAGSSPPVSGRVKDPQQLHRPETTSCGWAFKEDAPHLGLPERLSVLDRVEVAEANRCPEQRNTGEAKTSGDDERACGQPRNREEVIKEISISSTAFIGPVSRPRPELEGELSEFYKELAQIQKPDTVDGSKEPVTQSWPPPDTVDGNSQKIARSWASPHTVNGYSENISLPWAQSINPPVIKEKWNNHRNTYRPYPGSRPQTDYRNTPQWRPRVHDWSNLHRFQNQWQVPPPNVYFYPPPRPGDHTHPPYSQPHRHQCTQPTAARFQLSPDATLASSPSPASYTPYEAFERRYYEEQNSQDVNQRTRNDDPVLILMRGVPGSGKSTLARQISSRGPHGLILSTDDYFYQKDGYHFDPTLLGDAHDWNHDRAKQAMLEMRTPIIIDNTNIRAWEMKPYVTAALEMRYRVDFVEPDTSWKCDPVELEKRNHHGVSRETIAKMLDRFELPISVDIVMNSYEPSHKRIEHHSRH</sequence>
<dbReference type="Gene3D" id="3.40.50.300">
    <property type="entry name" value="P-loop containing nucleotide triphosphate hydrolases"/>
    <property type="match status" value="1"/>
</dbReference>
<dbReference type="GO" id="GO:0000122">
    <property type="term" value="P:negative regulation of transcription by RNA polymerase II"/>
    <property type="evidence" value="ECO:0007669"/>
    <property type="project" value="TreeGrafter"/>
</dbReference>
<dbReference type="GO" id="GO:0005634">
    <property type="term" value="C:nucleus"/>
    <property type="evidence" value="ECO:0007669"/>
    <property type="project" value="TreeGrafter"/>
</dbReference>
<evidence type="ECO:0000313" key="2">
    <source>
        <dbReference type="EMBL" id="KAK2831718.1"/>
    </source>
</evidence>
<dbReference type="Pfam" id="PF13671">
    <property type="entry name" value="AAA_33"/>
    <property type="match status" value="1"/>
</dbReference>
<evidence type="ECO:0008006" key="4">
    <source>
        <dbReference type="Google" id="ProtNLM"/>
    </source>
</evidence>
<reference evidence="2" key="1">
    <citation type="submission" date="2023-08" db="EMBL/GenBank/DDBJ databases">
        <title>Pelteobagrus vachellii genome.</title>
        <authorList>
            <person name="Liu H."/>
        </authorList>
    </citation>
    <scope>NUCLEOTIDE SEQUENCE</scope>
    <source>
        <strain evidence="2">PRFRI_2022a</strain>
        <tissue evidence="2">Muscle</tissue>
    </source>
</reference>
<dbReference type="PANTHER" id="PTHR13308:SF23">
    <property type="entry name" value="NEDD4-BINDING PROTEIN 2-LIKE 2"/>
    <property type="match status" value="1"/>
</dbReference>
<organism evidence="2 3">
    <name type="scientific">Tachysurus vachellii</name>
    <name type="common">Darkbarbel catfish</name>
    <name type="synonym">Pelteobagrus vachellii</name>
    <dbReference type="NCBI Taxonomy" id="175792"/>
    <lineage>
        <taxon>Eukaryota</taxon>
        <taxon>Metazoa</taxon>
        <taxon>Chordata</taxon>
        <taxon>Craniata</taxon>
        <taxon>Vertebrata</taxon>
        <taxon>Euteleostomi</taxon>
        <taxon>Actinopterygii</taxon>
        <taxon>Neopterygii</taxon>
        <taxon>Teleostei</taxon>
        <taxon>Ostariophysi</taxon>
        <taxon>Siluriformes</taxon>
        <taxon>Bagridae</taxon>
        <taxon>Tachysurus</taxon>
    </lineage>
</organism>
<proteinExistence type="predicted"/>